<dbReference type="Proteomes" id="UP000694389">
    <property type="component" value="Unassembled WGS sequence"/>
</dbReference>
<dbReference type="Gene3D" id="2.40.50.40">
    <property type="match status" value="1"/>
</dbReference>
<dbReference type="FunFam" id="2.40.50.40:FF:000004">
    <property type="entry name" value="C-X-C motif chemokine"/>
    <property type="match status" value="1"/>
</dbReference>
<keyword evidence="3" id="KW-0202">Cytokine</keyword>
<evidence type="ECO:0000313" key="8">
    <source>
        <dbReference type="Proteomes" id="UP000694389"/>
    </source>
</evidence>
<evidence type="ECO:0000256" key="4">
    <source>
        <dbReference type="ARBA" id="ARBA00022525"/>
    </source>
</evidence>
<dbReference type="PANTHER" id="PTHR12015:SF210">
    <property type="entry name" value="C-X-C MOTIF CHEMOKINE 9"/>
    <property type="match status" value="1"/>
</dbReference>
<accession>A0A8C4FGS4</accession>
<comment type="function">
    <text evidence="5">Ligand for cxcr3.2. Chemotactic for macrophages.</text>
</comment>
<dbReference type="InterPro" id="IPR036048">
    <property type="entry name" value="Interleukin_8-like_sf"/>
</dbReference>
<keyword evidence="8" id="KW-1185">Reference proteome</keyword>
<keyword evidence="4" id="KW-0964">Secreted</keyword>
<protein>
    <recommendedName>
        <fullName evidence="6">Chemokine interleukin-8-like domain-containing protein</fullName>
    </recommendedName>
</protein>
<dbReference type="GO" id="GO:0042056">
    <property type="term" value="F:chemoattractant activity"/>
    <property type="evidence" value="ECO:0007669"/>
    <property type="project" value="UniProtKB-ARBA"/>
</dbReference>
<evidence type="ECO:0000256" key="5">
    <source>
        <dbReference type="ARBA" id="ARBA00054901"/>
    </source>
</evidence>
<evidence type="ECO:0000256" key="1">
    <source>
        <dbReference type="ARBA" id="ARBA00004613"/>
    </source>
</evidence>
<evidence type="ECO:0000313" key="7">
    <source>
        <dbReference type="Ensembl" id="ENSDLAP00005031793.2"/>
    </source>
</evidence>
<dbReference type="SUPFAM" id="SSF54117">
    <property type="entry name" value="Interleukin 8-like chemokines"/>
    <property type="match status" value="1"/>
</dbReference>
<dbReference type="GO" id="GO:0006955">
    <property type="term" value="P:immune response"/>
    <property type="evidence" value="ECO:0007669"/>
    <property type="project" value="InterPro"/>
</dbReference>
<dbReference type="InterPro" id="IPR001811">
    <property type="entry name" value="Chemokine_IL8-like_dom"/>
</dbReference>
<dbReference type="Ensembl" id="ENSDLAT00005033938.2">
    <property type="protein sequence ID" value="ENSDLAP00005031793.2"/>
    <property type="gene ID" value="ENSDLAG00005014206.2"/>
</dbReference>
<dbReference type="PANTHER" id="PTHR12015">
    <property type="entry name" value="SMALL INDUCIBLE CYTOKINE A"/>
    <property type="match status" value="1"/>
</dbReference>
<feature type="domain" description="Chemokine interleukin-8-like" evidence="6">
    <location>
        <begin position="1"/>
        <end position="58"/>
    </location>
</feature>
<dbReference type="PRINTS" id="PR00436">
    <property type="entry name" value="INTERLEUKIN8"/>
</dbReference>
<dbReference type="Pfam" id="PF00048">
    <property type="entry name" value="IL8"/>
    <property type="match status" value="1"/>
</dbReference>
<dbReference type="SMART" id="SM00199">
    <property type="entry name" value="SCY"/>
    <property type="match status" value="1"/>
</dbReference>
<dbReference type="GO" id="GO:0008009">
    <property type="term" value="F:chemokine activity"/>
    <property type="evidence" value="ECO:0007669"/>
    <property type="project" value="InterPro"/>
</dbReference>
<reference evidence="7" key="1">
    <citation type="submission" date="2025-08" db="UniProtKB">
        <authorList>
            <consortium name="Ensembl"/>
        </authorList>
    </citation>
    <scope>IDENTIFICATION</scope>
</reference>
<proteinExistence type="inferred from homology"/>
<evidence type="ECO:0000256" key="3">
    <source>
        <dbReference type="ARBA" id="ARBA00022514"/>
    </source>
</evidence>
<dbReference type="CDD" id="cd00273">
    <property type="entry name" value="Chemokine_CXC"/>
    <property type="match status" value="1"/>
</dbReference>
<evidence type="ECO:0000259" key="6">
    <source>
        <dbReference type="SMART" id="SM00199"/>
    </source>
</evidence>
<dbReference type="GeneTree" id="ENSGT00940000175443"/>
<reference evidence="7" key="2">
    <citation type="submission" date="2025-09" db="UniProtKB">
        <authorList>
            <consortium name="Ensembl"/>
        </authorList>
    </citation>
    <scope>IDENTIFICATION</scope>
</reference>
<comment type="similarity">
    <text evidence="2">Belongs to the intercrine alpha (chemokine CxC) family.</text>
</comment>
<comment type="subcellular location">
    <subcellularLocation>
        <location evidence="1">Secreted</location>
    </subcellularLocation>
</comment>
<dbReference type="GO" id="GO:0005615">
    <property type="term" value="C:extracellular space"/>
    <property type="evidence" value="ECO:0007669"/>
    <property type="project" value="UniProtKB-KW"/>
</dbReference>
<dbReference type="GO" id="GO:0006952">
    <property type="term" value="P:defense response"/>
    <property type="evidence" value="ECO:0007669"/>
    <property type="project" value="InterPro"/>
</dbReference>
<name>A0A8C4FGS4_DICLA</name>
<dbReference type="InterPro" id="IPR001089">
    <property type="entry name" value="Chemokine_CXC"/>
</dbReference>
<dbReference type="InterPro" id="IPR039809">
    <property type="entry name" value="Chemokine_b/g/d"/>
</dbReference>
<dbReference type="InterPro" id="IPR033899">
    <property type="entry name" value="CXC_Chemokine_domain"/>
</dbReference>
<dbReference type="PRINTS" id="PR00437">
    <property type="entry name" value="SMALLCYTKCXC"/>
</dbReference>
<evidence type="ECO:0000256" key="2">
    <source>
        <dbReference type="ARBA" id="ARBA00010665"/>
    </source>
</evidence>
<organism evidence="7 8">
    <name type="scientific">Dicentrarchus labrax</name>
    <name type="common">European seabass</name>
    <name type="synonym">Morone labrax</name>
    <dbReference type="NCBI Taxonomy" id="13489"/>
    <lineage>
        <taxon>Eukaryota</taxon>
        <taxon>Metazoa</taxon>
        <taxon>Chordata</taxon>
        <taxon>Craniata</taxon>
        <taxon>Vertebrata</taxon>
        <taxon>Euteleostomi</taxon>
        <taxon>Actinopterygii</taxon>
        <taxon>Neopterygii</taxon>
        <taxon>Teleostei</taxon>
        <taxon>Neoteleostei</taxon>
        <taxon>Acanthomorphata</taxon>
        <taxon>Eupercaria</taxon>
        <taxon>Moronidae</taxon>
        <taxon>Dicentrarchus</taxon>
    </lineage>
</organism>
<dbReference type="AlphaFoldDB" id="A0A8C4FGS4"/>
<sequence length="58" mass="6584">CRCITTEKKPIGRYIGQVEVNPVSSHCNNIEIIATLKSDGRKICLDPKAPWVKRVFEK</sequence>